<dbReference type="InterPro" id="IPR018309">
    <property type="entry name" value="Tscrpt_reg_PadR_C"/>
</dbReference>
<evidence type="ECO:0000313" key="3">
    <source>
        <dbReference type="EMBL" id="ANF97247.1"/>
    </source>
</evidence>
<dbReference type="PANTHER" id="PTHR43252:SF4">
    <property type="entry name" value="TRANSCRIPTIONAL REGULATORY PROTEIN"/>
    <property type="match status" value="1"/>
</dbReference>
<feature type="domain" description="Transcription regulator PadR C-terminal" evidence="2">
    <location>
        <begin position="89"/>
        <end position="173"/>
    </location>
</feature>
<dbReference type="InterPro" id="IPR036390">
    <property type="entry name" value="WH_DNA-bd_sf"/>
</dbReference>
<dbReference type="Gene3D" id="1.10.10.10">
    <property type="entry name" value="Winged helix-like DNA-binding domain superfamily/Winged helix DNA-binding domain"/>
    <property type="match status" value="1"/>
</dbReference>
<dbReference type="RefSeq" id="WP_060535360.1">
    <property type="nucleotide sequence ID" value="NZ_CP013023.1"/>
</dbReference>
<dbReference type="OrthoDB" id="9783723at2"/>
<sequence>MNTLSYGLLALLARKRSSGYDLMLRIQPFWQAKHSQIYPLLSRMEEQQLLTAEWVKQTDKPDKKIYAITPLGEQRLHEWMQMPASEPVTRDELVLKAFCLWITDKDTALALFRKRSIFYQEQIHYFEQAIHKMPDESHQFGSQDFGLYILRQKALGTARSNMEWTTWVIDMLKNAAPPEMSSEPQHH</sequence>
<dbReference type="PANTHER" id="PTHR43252">
    <property type="entry name" value="TRANSCRIPTIONAL REGULATOR YQJI"/>
    <property type="match status" value="1"/>
</dbReference>
<gene>
    <name evidence="3" type="ORF">AR543_15390</name>
</gene>
<keyword evidence="4" id="KW-1185">Reference proteome</keyword>
<dbReference type="Proteomes" id="UP000078148">
    <property type="component" value="Chromosome"/>
</dbReference>
<dbReference type="STRING" id="1616788.AR543_15390"/>
<dbReference type="EMBL" id="CP013023">
    <property type="protein sequence ID" value="ANF97247.1"/>
    <property type="molecule type" value="Genomic_DNA"/>
</dbReference>
<name>A0A172ZIZ5_9BACL</name>
<evidence type="ECO:0000259" key="2">
    <source>
        <dbReference type="Pfam" id="PF10400"/>
    </source>
</evidence>
<reference evidence="3 4" key="2">
    <citation type="journal article" date="2016" name="Int. J. Syst. Evol. Microbiol.">
        <title>Paenibacillus bovis sp. nov., isolated from raw yak (Bos grunniens) milk.</title>
        <authorList>
            <person name="Gao C."/>
            <person name="Han J."/>
            <person name="Liu Z."/>
            <person name="Xu X."/>
            <person name="Hang F."/>
            <person name="Wu Z."/>
        </authorList>
    </citation>
    <scope>NUCLEOTIDE SEQUENCE [LARGE SCALE GENOMIC DNA]</scope>
    <source>
        <strain evidence="3 4">BD3526</strain>
    </source>
</reference>
<feature type="domain" description="Transcription regulator PadR N-terminal" evidence="1">
    <location>
        <begin position="8"/>
        <end position="78"/>
    </location>
</feature>
<evidence type="ECO:0000259" key="1">
    <source>
        <dbReference type="Pfam" id="PF03551"/>
    </source>
</evidence>
<dbReference type="KEGG" id="pbv:AR543_15390"/>
<dbReference type="Pfam" id="PF03551">
    <property type="entry name" value="PadR"/>
    <property type="match status" value="1"/>
</dbReference>
<dbReference type="AlphaFoldDB" id="A0A172ZIZ5"/>
<protein>
    <submittedName>
        <fullName evidence="3">Transcriptional regulator</fullName>
    </submittedName>
</protein>
<accession>A0A172ZIZ5</accession>
<proteinExistence type="predicted"/>
<dbReference type="Pfam" id="PF10400">
    <property type="entry name" value="Vir_act_alpha_C"/>
    <property type="match status" value="1"/>
</dbReference>
<dbReference type="SUPFAM" id="SSF46785">
    <property type="entry name" value="Winged helix' DNA-binding domain"/>
    <property type="match status" value="1"/>
</dbReference>
<dbReference type="InterPro" id="IPR036388">
    <property type="entry name" value="WH-like_DNA-bd_sf"/>
</dbReference>
<reference evidence="4" key="1">
    <citation type="submission" date="2015-10" db="EMBL/GenBank/DDBJ databases">
        <title>Genome of Paenibacillus bovis sp. nov.</title>
        <authorList>
            <person name="Wu Z."/>
            <person name="Gao C."/>
            <person name="Liu Z."/>
            <person name="Zheng H."/>
        </authorList>
    </citation>
    <scope>NUCLEOTIDE SEQUENCE [LARGE SCALE GENOMIC DNA]</scope>
    <source>
        <strain evidence="4">BD3526</strain>
    </source>
</reference>
<evidence type="ECO:0000313" key="4">
    <source>
        <dbReference type="Proteomes" id="UP000078148"/>
    </source>
</evidence>
<dbReference type="InterPro" id="IPR005149">
    <property type="entry name" value="Tscrpt_reg_PadR_N"/>
</dbReference>
<organism evidence="3 4">
    <name type="scientific">Paenibacillus bovis</name>
    <dbReference type="NCBI Taxonomy" id="1616788"/>
    <lineage>
        <taxon>Bacteria</taxon>
        <taxon>Bacillati</taxon>
        <taxon>Bacillota</taxon>
        <taxon>Bacilli</taxon>
        <taxon>Bacillales</taxon>
        <taxon>Paenibacillaceae</taxon>
        <taxon>Paenibacillus</taxon>
    </lineage>
</organism>